<feature type="transmembrane region" description="Helical" evidence="6">
    <location>
        <begin position="218"/>
        <end position="242"/>
    </location>
</feature>
<feature type="transmembrane region" description="Helical" evidence="6">
    <location>
        <begin position="254"/>
        <end position="283"/>
    </location>
</feature>
<feature type="transmembrane region" description="Helical" evidence="6">
    <location>
        <begin position="178"/>
        <end position="197"/>
    </location>
</feature>
<evidence type="ECO:0000256" key="5">
    <source>
        <dbReference type="ARBA" id="ARBA00023136"/>
    </source>
</evidence>
<name>A0A6F8YD07_9ACTN</name>
<keyword evidence="4 6" id="KW-1133">Transmembrane helix</keyword>
<comment type="subcellular location">
    <subcellularLocation>
        <location evidence="1">Cell membrane</location>
        <topology evidence="1">Multi-pass membrane protein</topology>
    </subcellularLocation>
</comment>
<feature type="transmembrane region" description="Helical" evidence="6">
    <location>
        <begin position="340"/>
        <end position="361"/>
    </location>
</feature>
<feature type="transmembrane region" description="Helical" evidence="6">
    <location>
        <begin position="304"/>
        <end position="328"/>
    </location>
</feature>
<dbReference type="EMBL" id="AP022871">
    <property type="protein sequence ID" value="BCB83841.1"/>
    <property type="molecule type" value="Genomic_DNA"/>
</dbReference>
<keyword evidence="3 6" id="KW-0812">Transmembrane</keyword>
<dbReference type="InterPro" id="IPR050833">
    <property type="entry name" value="Poly_Biosynth_Transport"/>
</dbReference>
<reference evidence="7 8" key="1">
    <citation type="submission" date="2020-03" db="EMBL/GenBank/DDBJ databases">
        <title>Whole genome shotgun sequence of Phytohabitans suffuscus NBRC 105367.</title>
        <authorList>
            <person name="Komaki H."/>
            <person name="Tamura T."/>
        </authorList>
    </citation>
    <scope>NUCLEOTIDE SEQUENCE [LARGE SCALE GENOMIC DNA]</scope>
    <source>
        <strain evidence="7 8">NBRC 105367</strain>
    </source>
</reference>
<proteinExistence type="predicted"/>
<dbReference type="PANTHER" id="PTHR30250">
    <property type="entry name" value="PST FAMILY PREDICTED COLANIC ACID TRANSPORTER"/>
    <property type="match status" value="1"/>
</dbReference>
<protein>
    <recommendedName>
        <fullName evidence="9">Polysaccharide biosynthesis protein</fullName>
    </recommendedName>
</protein>
<dbReference type="AlphaFoldDB" id="A0A6F8YD07"/>
<evidence type="ECO:0000256" key="3">
    <source>
        <dbReference type="ARBA" id="ARBA00022692"/>
    </source>
</evidence>
<feature type="transmembrane region" description="Helical" evidence="6">
    <location>
        <begin position="120"/>
        <end position="139"/>
    </location>
</feature>
<feature type="transmembrane region" description="Helical" evidence="6">
    <location>
        <begin position="373"/>
        <end position="393"/>
    </location>
</feature>
<evidence type="ECO:0000256" key="4">
    <source>
        <dbReference type="ARBA" id="ARBA00022989"/>
    </source>
</evidence>
<dbReference type="PANTHER" id="PTHR30250:SF11">
    <property type="entry name" value="O-ANTIGEN TRANSPORTER-RELATED"/>
    <property type="match status" value="1"/>
</dbReference>
<keyword evidence="2" id="KW-1003">Cell membrane</keyword>
<reference evidence="7 8" key="2">
    <citation type="submission" date="2020-03" db="EMBL/GenBank/DDBJ databases">
        <authorList>
            <person name="Ichikawa N."/>
            <person name="Kimura A."/>
            <person name="Kitahashi Y."/>
            <person name="Uohara A."/>
        </authorList>
    </citation>
    <scope>NUCLEOTIDE SEQUENCE [LARGE SCALE GENOMIC DNA]</scope>
    <source>
        <strain evidence="7 8">NBRC 105367</strain>
    </source>
</reference>
<dbReference type="InterPro" id="IPR002797">
    <property type="entry name" value="Polysacc_synth"/>
</dbReference>
<evidence type="ECO:0000256" key="6">
    <source>
        <dbReference type="SAM" id="Phobius"/>
    </source>
</evidence>
<keyword evidence="5 6" id="KW-0472">Membrane</keyword>
<dbReference type="KEGG" id="psuu:Psuf_011540"/>
<evidence type="ECO:0000256" key="1">
    <source>
        <dbReference type="ARBA" id="ARBA00004651"/>
    </source>
</evidence>
<keyword evidence="8" id="KW-1185">Reference proteome</keyword>
<evidence type="ECO:0008006" key="9">
    <source>
        <dbReference type="Google" id="ProtNLM"/>
    </source>
</evidence>
<gene>
    <name evidence="7" type="ORF">Psuf_011540</name>
</gene>
<feature type="transmembrane region" description="Helical" evidence="6">
    <location>
        <begin position="54"/>
        <end position="75"/>
    </location>
</feature>
<dbReference type="Pfam" id="PF01943">
    <property type="entry name" value="Polysacc_synt"/>
    <property type="match status" value="1"/>
</dbReference>
<accession>A0A6F8YD07</accession>
<dbReference type="GO" id="GO:0005886">
    <property type="term" value="C:plasma membrane"/>
    <property type="evidence" value="ECO:0007669"/>
    <property type="project" value="UniProtKB-SubCell"/>
</dbReference>
<feature type="transmembrane region" description="Helical" evidence="6">
    <location>
        <begin position="26"/>
        <end position="48"/>
    </location>
</feature>
<feature type="transmembrane region" description="Helical" evidence="6">
    <location>
        <begin position="95"/>
        <end position="114"/>
    </location>
</feature>
<evidence type="ECO:0000256" key="2">
    <source>
        <dbReference type="ARBA" id="ARBA00022475"/>
    </source>
</evidence>
<dbReference type="RefSeq" id="WP_173154591.1">
    <property type="nucleotide sequence ID" value="NZ_AP022871.1"/>
</dbReference>
<evidence type="ECO:0000313" key="7">
    <source>
        <dbReference type="EMBL" id="BCB83841.1"/>
    </source>
</evidence>
<feature type="transmembrane region" description="Helical" evidence="6">
    <location>
        <begin position="399"/>
        <end position="421"/>
    </location>
</feature>
<sequence length="433" mass="44421">MTAPSTLSPAVNRTTRAMAAGRDAGWLLLGNAVGAATQWAVIVMLARLGGPEIVGRYAIGLAVSAPLILLTGLALRTVQVTDQTSRYEFGDYLRLRLAGAAAALCGIAAVAMAFDAGAAAVVVLVGAARALDAVGDIFCGLFQRHRRMREIAVSMAVNGVATLVAMAALLYLTGSVVWAVLGSVAASALATLGYCVPASRILRAREARPADRRPATRLSTMVGLAGVALPLGLAGTVTSVAANLPRYVVEDQLGITALGIFAALGYVALGANLFAGAASQAILPRLTRMFADGQIERLRVVSNRLVLSCVLLAVLAVPGTALLGRPLLDLLYGAPYAEHVGILVILVPAVALASATYFLDAALSATRSFGNQLAAALTVTAAALAAVFLIPAYGLAGAAWSVALPAIVQCGLKAALLRRVLRRHASWRSRGAA</sequence>
<evidence type="ECO:0000313" key="8">
    <source>
        <dbReference type="Proteomes" id="UP000503011"/>
    </source>
</evidence>
<organism evidence="7 8">
    <name type="scientific">Phytohabitans suffuscus</name>
    <dbReference type="NCBI Taxonomy" id="624315"/>
    <lineage>
        <taxon>Bacteria</taxon>
        <taxon>Bacillati</taxon>
        <taxon>Actinomycetota</taxon>
        <taxon>Actinomycetes</taxon>
        <taxon>Micromonosporales</taxon>
        <taxon>Micromonosporaceae</taxon>
    </lineage>
</organism>
<dbReference type="Proteomes" id="UP000503011">
    <property type="component" value="Chromosome"/>
</dbReference>
<feature type="transmembrane region" description="Helical" evidence="6">
    <location>
        <begin position="151"/>
        <end position="172"/>
    </location>
</feature>